<feature type="compositionally biased region" description="Basic and acidic residues" evidence="1">
    <location>
        <begin position="974"/>
        <end position="990"/>
    </location>
</feature>
<protein>
    <recommendedName>
        <fullName evidence="4">Matrin-type domain-containing protein</fullName>
    </recommendedName>
</protein>
<reference evidence="2 3" key="1">
    <citation type="submission" date="2021-06" db="EMBL/GenBank/DDBJ databases">
        <authorList>
            <person name="Palmer J.M."/>
        </authorList>
    </citation>
    <scope>NUCLEOTIDE SEQUENCE [LARGE SCALE GENOMIC DNA]</scope>
    <source>
        <strain evidence="2 3">AS_MEX2019</strain>
        <tissue evidence="2">Muscle</tissue>
    </source>
</reference>
<dbReference type="Gene3D" id="3.30.70.330">
    <property type="match status" value="2"/>
</dbReference>
<feature type="compositionally biased region" description="Basic residues" evidence="1">
    <location>
        <begin position="677"/>
        <end position="691"/>
    </location>
</feature>
<feature type="compositionally biased region" description="Basic and acidic residues" evidence="1">
    <location>
        <begin position="865"/>
        <end position="880"/>
    </location>
</feature>
<evidence type="ECO:0000256" key="1">
    <source>
        <dbReference type="SAM" id="MobiDB-lite"/>
    </source>
</evidence>
<feature type="compositionally biased region" description="Polar residues" evidence="1">
    <location>
        <begin position="305"/>
        <end position="322"/>
    </location>
</feature>
<dbReference type="Proteomes" id="UP001469553">
    <property type="component" value="Unassembled WGS sequence"/>
</dbReference>
<feature type="region of interest" description="Disordered" evidence="1">
    <location>
        <begin position="305"/>
        <end position="328"/>
    </location>
</feature>
<feature type="compositionally biased region" description="Polar residues" evidence="1">
    <location>
        <begin position="430"/>
        <end position="443"/>
    </location>
</feature>
<sequence length="2253" mass="250414">MERNHWRKTPNLGHESSCSFPETSPGAHETSKERDVGQYSLPGSNRPENHVTTLDSKLHSTFNIPPTEEIGHQHSSTISGSSSFKWLPDHKRTPEDFSKSTSNVFGSGTPAVDRRLSSEPSYFRYNSQLAENILKNYGLDRADMDELLSYPEEQTTAEKLPYLLQNIRMKKAMRAASAFQSNSSSTSQPTASASGIDAGVGYGQEGVLQDKMSSTLELIKVTKSEHTAACSAGADPMIGRNIQSTALSCKNNFLTASFQSSNQSKDGLLESFSKIKSGGLGSSDDQMGSFKVKSPPRLDYTRQLQTQPNQTHTSGMTRSTGFGQRGMPQKPKIIIQPIKMIGFAHTVKCVADVDESVKNICNTVTMGGQTLLTDGFQSSTQSKEASELSLVEIKSTSLVPSDQIVSLGGLNSPRNALPPPSSNPTDKLETQQNQALQSVSSLPLQHKNRDATSSGESKAQGQGSNIADPMKNQQKPQKINIHSILQIFQAWQPAVSFPAESVSPSSLIPKMPDVSYAVLPSAVTSSDPVSSVSQSPLIIKTENTAHVPSSKPQSPAETGPSQDLPSLAMMHDYAAVMPRTFSHTCSLCKKECAQLKDWVFHQNTTLHHANCKRLRSRYPHWDGVVPSLQRDASRSAKTLPPTSLYRHQKNKCYSHSHSCSSSPRCSSSEDVGDKSSSRSHSRSYSPRHHRSSRDGSRRSSSSSCSRSWHHSSRSEKHKSTSDVHLYNPHRSRSRHERNRSSNSSSAHSGSPSHHRSRDKRTRSNSSSCQRRLQLCISRSRSRSCSPYYDRSALSCYRARSGSSEKLSSPKRMCKKSRNHEQLSRGRSPERRLAPRSDRKQWSPKKSLERESSRRKTDGKQWSPKRSLERESSPRNTDDKQLSPIKIRICQSSPRMINDKRCSSMSGWKKQMSLRRTHDRQSSPKRSLERESSPRKTDGNQLSPIRIHIRQLSPRMIDDQRWSPTTGWKKQMSPRRTDDKRWSPTRSHERLSSPIRSHNKRYSLTRNHEQHSSPRGTDGKSWSPMRVRVRQSSPKNTDDKWWSLPRRTDERRRSPTRSRHRQSSPRKNAVQSASRQSNIANVVNLVVPVLLSELAKTQESSPSLVLPSQAKNRKVLNLSSRGSKSCSSSQSNLPKLEWNPARSSKNLKDNTSKRPLSIITEDWRKRHRVKATDGNELDFKKSKSIEKNPDSGGEMRKSAASTFKKDAHCEVAVNDTTKIGKMLPRTISEANEGREITEVKISASKTSADKKLNKTAKCSGVAKQMNVKESVGDKLPFSNAPPCQPKPTKPLLSKVVTTLDPLQAQEIIKTHETSVKALPKDQPRMAPNADSKKSNSLGKNPDSGGTIEKLAANPLRKDKDSEVAAKDTTKVGKMLQRTVAESNKGKEMVTKVKVNASKASADTKLDKAAKCSPEEKLTETNTFAIHTKNSHQPKSKETTPGFSIITSALPVIENSPDGFWPAKHGFSDEVTTTTAFLSKPEHPQPVSNIATTPDKLADPSQTQHTTMKTPETLVQQKMVLHPDLAALNPKTNDKQLQVQPQSAGSSANALLRAVQNTGQEEGKICQKDAALSETQKNQLQQPVGCSPAAGAAITSLDIKIAATPNDVEDFLTVGESVVYYLNPTIFNCVSAESVLSSKPFSLGSKLLLIRNLPMNKDCCYTEEELVNLLSRFEFQYAHNLIYIIPQTGMAFVLMPNEQSVTGLLWASVHGHLTFKEHKLFLYIVKKDMVMTPLRFYRSLIDATALNMKDDGTSIIYIQNISPSDTIKLREALRSIGSIRNFLPLLNKVFVEFETVYDADRLGVWYSLMRVGFLHTVNRLKVPRSKNKSQPPKQPLKALPESEERLSEAQIPNGKYIIPQGTTPPFWVTMITAPYVFPTVCPWFNIPKFLTVRGEIQVLTPPPSASKFSTIMLTGLPEGNYKHEDVAKLVWRYFPKQNLQTLYYNILVLPLQRRAFVFFCDWEACCSFVSDCVKNPISVGGCLLSVHFVFDDMHPGFSEEKMYRNLMKWSNGYVPEFFLLEKRLLSVETYETNVDLIKTVMKEVAVIASFVSILPLTNRICIEMASASGVAKVLQAMPLRNDLCTYVWSKVGRIECVKDLNRRLKETSEIKINLEAATQEVSAEPPALKTGANIVLSEPHNDVARATAAVPAAFIKSTMCTSESKPEDRAAESPDVVLDFKAETASTTQECQPCEKISVVAGEWTGKKEMEIDKMIGAERPQVSTYETGLFSPFSGGSMFQPLVMTVTLEAQAAG</sequence>
<feature type="compositionally biased region" description="Low complexity" evidence="1">
    <location>
        <begin position="1118"/>
        <end position="1130"/>
    </location>
</feature>
<accession>A0ABV0YJP4</accession>
<organism evidence="2 3">
    <name type="scientific">Ameca splendens</name>
    <dbReference type="NCBI Taxonomy" id="208324"/>
    <lineage>
        <taxon>Eukaryota</taxon>
        <taxon>Metazoa</taxon>
        <taxon>Chordata</taxon>
        <taxon>Craniata</taxon>
        <taxon>Vertebrata</taxon>
        <taxon>Euteleostomi</taxon>
        <taxon>Actinopterygii</taxon>
        <taxon>Neopterygii</taxon>
        <taxon>Teleostei</taxon>
        <taxon>Neoteleostei</taxon>
        <taxon>Acanthomorphata</taxon>
        <taxon>Ovalentaria</taxon>
        <taxon>Atherinomorphae</taxon>
        <taxon>Cyprinodontiformes</taxon>
        <taxon>Goodeidae</taxon>
        <taxon>Ameca</taxon>
    </lineage>
</organism>
<feature type="compositionally biased region" description="Basic and acidic residues" evidence="1">
    <location>
        <begin position="1310"/>
        <end position="1322"/>
    </location>
</feature>
<evidence type="ECO:0008006" key="4">
    <source>
        <dbReference type="Google" id="ProtNLM"/>
    </source>
</evidence>
<feature type="compositionally biased region" description="Basic residues" evidence="1">
    <location>
        <begin position="1053"/>
        <end position="1063"/>
    </location>
</feature>
<feature type="compositionally biased region" description="Basic residues" evidence="1">
    <location>
        <begin position="727"/>
        <end position="737"/>
    </location>
</feature>
<feature type="region of interest" description="Disordered" evidence="1">
    <location>
        <begin position="1310"/>
        <end position="1362"/>
    </location>
</feature>
<feature type="compositionally biased region" description="Low complexity" evidence="1">
    <location>
        <begin position="655"/>
        <end position="669"/>
    </location>
</feature>
<feature type="compositionally biased region" description="Basic residues" evidence="1">
    <location>
        <begin position="752"/>
        <end position="762"/>
    </location>
</feature>
<feature type="region of interest" description="Disordered" evidence="1">
    <location>
        <begin position="1116"/>
        <end position="1152"/>
    </location>
</feature>
<feature type="compositionally biased region" description="Polar residues" evidence="1">
    <location>
        <begin position="451"/>
        <end position="475"/>
    </location>
</feature>
<feature type="region of interest" description="Disordered" evidence="1">
    <location>
        <begin position="1"/>
        <end position="49"/>
    </location>
</feature>
<proteinExistence type="predicted"/>
<feature type="compositionally biased region" description="Basic and acidic residues" evidence="1">
    <location>
        <begin position="712"/>
        <end position="721"/>
    </location>
</feature>
<evidence type="ECO:0000313" key="3">
    <source>
        <dbReference type="Proteomes" id="UP001469553"/>
    </source>
</evidence>
<feature type="compositionally biased region" description="Basic and acidic residues" evidence="1">
    <location>
        <begin position="1035"/>
        <end position="1052"/>
    </location>
</feature>
<feature type="compositionally biased region" description="Low complexity" evidence="1">
    <location>
        <begin position="740"/>
        <end position="751"/>
    </location>
</feature>
<feature type="region of interest" description="Disordered" evidence="1">
    <location>
        <begin position="543"/>
        <end position="565"/>
    </location>
</feature>
<feature type="region of interest" description="Disordered" evidence="1">
    <location>
        <begin position="1822"/>
        <end position="1842"/>
    </location>
</feature>
<keyword evidence="3" id="KW-1185">Reference proteome</keyword>
<feature type="region of interest" description="Disordered" evidence="1">
    <location>
        <begin position="798"/>
        <end position="1074"/>
    </location>
</feature>
<feature type="compositionally biased region" description="Basic and acidic residues" evidence="1">
    <location>
        <begin position="818"/>
        <end position="858"/>
    </location>
</feature>
<feature type="region of interest" description="Disordered" evidence="1">
    <location>
        <begin position="1477"/>
        <end position="1505"/>
    </location>
</feature>
<feature type="compositionally biased region" description="Polar residues" evidence="1">
    <location>
        <begin position="543"/>
        <end position="564"/>
    </location>
</feature>
<dbReference type="EMBL" id="JAHRIP010037628">
    <property type="protein sequence ID" value="MEQ2294087.1"/>
    <property type="molecule type" value="Genomic_DNA"/>
</dbReference>
<gene>
    <name evidence="2" type="ORF">AMECASPLE_000259</name>
</gene>
<feature type="region of interest" description="Disordered" evidence="1">
    <location>
        <begin position="404"/>
        <end position="475"/>
    </location>
</feature>
<dbReference type="InterPro" id="IPR012677">
    <property type="entry name" value="Nucleotide-bd_a/b_plait_sf"/>
</dbReference>
<feature type="region of interest" description="Disordered" evidence="1">
    <location>
        <begin position="1173"/>
        <end position="1201"/>
    </location>
</feature>
<feature type="compositionally biased region" description="Basic and acidic residues" evidence="1">
    <location>
        <begin position="918"/>
        <end position="937"/>
    </location>
</feature>
<evidence type="ECO:0000313" key="2">
    <source>
        <dbReference type="EMBL" id="MEQ2294087.1"/>
    </source>
</evidence>
<name>A0ABV0YJP4_9TELE</name>
<comment type="caution">
    <text evidence="2">The sequence shown here is derived from an EMBL/GenBank/DDBJ whole genome shotgun (WGS) entry which is preliminary data.</text>
</comment>
<feature type="region of interest" description="Disordered" evidence="1">
    <location>
        <begin position="654"/>
        <end position="770"/>
    </location>
</feature>